<accession>A0A6J4UQV3</accession>
<organism evidence="4">
    <name type="scientific">uncultured Thermomicrobiales bacterium</name>
    <dbReference type="NCBI Taxonomy" id="1645740"/>
    <lineage>
        <taxon>Bacteria</taxon>
        <taxon>Pseudomonadati</taxon>
        <taxon>Thermomicrobiota</taxon>
        <taxon>Thermomicrobia</taxon>
        <taxon>Thermomicrobiales</taxon>
        <taxon>environmental samples</taxon>
    </lineage>
</organism>
<dbReference type="PANTHER" id="PTHR30204">
    <property type="entry name" value="REDOX-CYCLING DRUG-SENSING TRANSCRIPTIONAL ACTIVATOR SOXR"/>
    <property type="match status" value="1"/>
</dbReference>
<evidence type="ECO:0000313" key="4">
    <source>
        <dbReference type="EMBL" id="CAA9558177.1"/>
    </source>
</evidence>
<dbReference type="SUPFAM" id="SSF46955">
    <property type="entry name" value="Putative DNA-binding domain"/>
    <property type="match status" value="1"/>
</dbReference>
<dbReference type="PROSITE" id="PS50937">
    <property type="entry name" value="HTH_MERR_2"/>
    <property type="match status" value="1"/>
</dbReference>
<dbReference type="SMART" id="SM00422">
    <property type="entry name" value="HTH_MERR"/>
    <property type="match status" value="1"/>
</dbReference>
<evidence type="ECO:0000259" key="3">
    <source>
        <dbReference type="PROSITE" id="PS50937"/>
    </source>
</evidence>
<dbReference type="InterPro" id="IPR000551">
    <property type="entry name" value="MerR-type_HTH_dom"/>
</dbReference>
<proteinExistence type="predicted"/>
<feature type="region of interest" description="Disordered" evidence="2">
    <location>
        <begin position="118"/>
        <end position="185"/>
    </location>
</feature>
<gene>
    <name evidence="4" type="ORF">AVDCRST_MAG19-1403</name>
</gene>
<dbReference type="Gene3D" id="1.10.1660.10">
    <property type="match status" value="1"/>
</dbReference>
<protein>
    <recommendedName>
        <fullName evidence="3">HTH merR-type domain-containing protein</fullName>
    </recommendedName>
</protein>
<dbReference type="Pfam" id="PF13411">
    <property type="entry name" value="MerR_1"/>
    <property type="match status" value="1"/>
</dbReference>
<dbReference type="AlphaFoldDB" id="A0A6J4UQV3"/>
<dbReference type="InterPro" id="IPR047057">
    <property type="entry name" value="MerR_fam"/>
</dbReference>
<sequence>MSTERPAAPDSAHADRRFSLGDLTRAAGVSVRTVRYYIAEGLLPPPTGGGPGSHYTAAHLDRLRLIARLKAAYLPLREIRRRLAGLDEAEVGRLLAPGPPSAGAEPVVDDAAAYLDRVLGTNPAPSPSRPVRRSSESGPPVRGLREPDSSAPGTVEPAATPFLSASASMSPPDPPPADAAPAPMLGRAYPASFPIHPEAATDADAEAAREEVTAPDAWRRVPLGDDAELLIRDGAYRRRRDRVEWLIAWAQKVFD</sequence>
<dbReference type="EMBL" id="CADCWL010000062">
    <property type="protein sequence ID" value="CAA9558177.1"/>
    <property type="molecule type" value="Genomic_DNA"/>
</dbReference>
<dbReference type="PANTHER" id="PTHR30204:SF93">
    <property type="entry name" value="HTH MERR-TYPE DOMAIN-CONTAINING PROTEIN"/>
    <property type="match status" value="1"/>
</dbReference>
<reference evidence="4" key="1">
    <citation type="submission" date="2020-02" db="EMBL/GenBank/DDBJ databases">
        <authorList>
            <person name="Meier V. D."/>
        </authorList>
    </citation>
    <scope>NUCLEOTIDE SEQUENCE</scope>
    <source>
        <strain evidence="4">AVDCRST_MAG19</strain>
    </source>
</reference>
<dbReference type="GO" id="GO:0003700">
    <property type="term" value="F:DNA-binding transcription factor activity"/>
    <property type="evidence" value="ECO:0007669"/>
    <property type="project" value="InterPro"/>
</dbReference>
<name>A0A6J4UQV3_9BACT</name>
<dbReference type="GO" id="GO:0003677">
    <property type="term" value="F:DNA binding"/>
    <property type="evidence" value="ECO:0007669"/>
    <property type="project" value="UniProtKB-KW"/>
</dbReference>
<feature type="domain" description="HTH merR-type" evidence="3">
    <location>
        <begin position="17"/>
        <end position="85"/>
    </location>
</feature>
<dbReference type="InterPro" id="IPR009061">
    <property type="entry name" value="DNA-bd_dom_put_sf"/>
</dbReference>
<dbReference type="CDD" id="cd00592">
    <property type="entry name" value="HTH_MerR-like"/>
    <property type="match status" value="1"/>
</dbReference>
<evidence type="ECO:0000256" key="1">
    <source>
        <dbReference type="ARBA" id="ARBA00023125"/>
    </source>
</evidence>
<evidence type="ECO:0000256" key="2">
    <source>
        <dbReference type="SAM" id="MobiDB-lite"/>
    </source>
</evidence>
<keyword evidence="1" id="KW-0238">DNA-binding</keyword>